<gene>
    <name evidence="2" type="ORF">B0H17DRAFT_1337557</name>
</gene>
<dbReference type="InterPro" id="IPR032675">
    <property type="entry name" value="LRR_dom_sf"/>
</dbReference>
<accession>A0AAD7CRE6</accession>
<dbReference type="SUPFAM" id="SSF52047">
    <property type="entry name" value="RNI-like"/>
    <property type="match status" value="1"/>
</dbReference>
<dbReference type="Proteomes" id="UP001221757">
    <property type="component" value="Unassembled WGS sequence"/>
</dbReference>
<dbReference type="AlphaFoldDB" id="A0AAD7CRE6"/>
<organism evidence="2 3">
    <name type="scientific">Mycena rosella</name>
    <name type="common">Pink bonnet</name>
    <name type="synonym">Agaricus rosellus</name>
    <dbReference type="NCBI Taxonomy" id="1033263"/>
    <lineage>
        <taxon>Eukaryota</taxon>
        <taxon>Fungi</taxon>
        <taxon>Dikarya</taxon>
        <taxon>Basidiomycota</taxon>
        <taxon>Agaricomycotina</taxon>
        <taxon>Agaricomycetes</taxon>
        <taxon>Agaricomycetidae</taxon>
        <taxon>Agaricales</taxon>
        <taxon>Marasmiineae</taxon>
        <taxon>Mycenaceae</taxon>
        <taxon>Mycena</taxon>
    </lineage>
</organism>
<dbReference type="Gene3D" id="3.80.10.10">
    <property type="entry name" value="Ribonuclease Inhibitor"/>
    <property type="match status" value="1"/>
</dbReference>
<comment type="caution">
    <text evidence="2">The sequence shown here is derived from an EMBL/GenBank/DDBJ whole genome shotgun (WGS) entry which is preliminary data.</text>
</comment>
<sequence>MSVKELQASIEEISADIDRQQEVLKNLEHSRSALQRQLNALCDPVAQLPLEISGEIFMQCVPIRPQLGAHHAPMVFLNICNAWTNIAISTPGLWTAIHIEFLNAEAFSELLEIWLIRARNHSLSISLRTTFYEDVATIVQQHTEQINSLGIYGDEPRYLDRPATMGSFPSLETLTIGSLGPLNASVLPRQGLAVLGLAPNLVACTLCNFFTQWSPADIITDTLVLPNLRYLKFGRDEARPNSRGSDESRDSDDDVLRYLSLPALETLYLPMTDLPLEDFASFLKRSSPPLQKLVVSGPHRTADLEYIPLDECLRLVPLLTHFELYSPDERFLGLDPFFAALAEAPSTFLPSLQIIKIHDHPWETSYELLVRALSVRRGQITQFELHLIPDATGQMIMPAAEIRVALQELVADGMDIHIGPK</sequence>
<reference evidence="2" key="1">
    <citation type="submission" date="2023-03" db="EMBL/GenBank/DDBJ databases">
        <title>Massive genome expansion in bonnet fungi (Mycena s.s.) driven by repeated elements and novel gene families across ecological guilds.</title>
        <authorList>
            <consortium name="Lawrence Berkeley National Laboratory"/>
            <person name="Harder C.B."/>
            <person name="Miyauchi S."/>
            <person name="Viragh M."/>
            <person name="Kuo A."/>
            <person name="Thoen E."/>
            <person name="Andreopoulos B."/>
            <person name="Lu D."/>
            <person name="Skrede I."/>
            <person name="Drula E."/>
            <person name="Henrissat B."/>
            <person name="Morin E."/>
            <person name="Kohler A."/>
            <person name="Barry K."/>
            <person name="LaButti K."/>
            <person name="Morin E."/>
            <person name="Salamov A."/>
            <person name="Lipzen A."/>
            <person name="Mereny Z."/>
            <person name="Hegedus B."/>
            <person name="Baldrian P."/>
            <person name="Stursova M."/>
            <person name="Weitz H."/>
            <person name="Taylor A."/>
            <person name="Grigoriev I.V."/>
            <person name="Nagy L.G."/>
            <person name="Martin F."/>
            <person name="Kauserud H."/>
        </authorList>
    </citation>
    <scope>NUCLEOTIDE SEQUENCE</scope>
    <source>
        <strain evidence="2">CBHHK067</strain>
    </source>
</reference>
<name>A0AAD7CRE6_MYCRO</name>
<feature type="coiled-coil region" evidence="1">
    <location>
        <begin position="3"/>
        <end position="37"/>
    </location>
</feature>
<evidence type="ECO:0008006" key="4">
    <source>
        <dbReference type="Google" id="ProtNLM"/>
    </source>
</evidence>
<protein>
    <recommendedName>
        <fullName evidence="4">F-box domain-containing protein</fullName>
    </recommendedName>
</protein>
<keyword evidence="1" id="KW-0175">Coiled coil</keyword>
<evidence type="ECO:0000313" key="3">
    <source>
        <dbReference type="Proteomes" id="UP001221757"/>
    </source>
</evidence>
<dbReference type="EMBL" id="JARKIE010000271">
    <property type="protein sequence ID" value="KAJ7659406.1"/>
    <property type="molecule type" value="Genomic_DNA"/>
</dbReference>
<evidence type="ECO:0000256" key="1">
    <source>
        <dbReference type="SAM" id="Coils"/>
    </source>
</evidence>
<evidence type="ECO:0000313" key="2">
    <source>
        <dbReference type="EMBL" id="KAJ7659406.1"/>
    </source>
</evidence>
<keyword evidence="3" id="KW-1185">Reference proteome</keyword>
<proteinExistence type="predicted"/>